<evidence type="ECO:0000313" key="2">
    <source>
        <dbReference type="Proteomes" id="UP000220005"/>
    </source>
</evidence>
<name>A0A2A7ASZ8_9FIRM</name>
<comment type="caution">
    <text evidence="1">The sequence shown here is derived from an EMBL/GenBank/DDBJ whole genome shotgun (WGS) entry which is preliminary data.</text>
</comment>
<dbReference type="AlphaFoldDB" id="A0A2A7ASZ8"/>
<sequence>MGGALHSKYGEGAGVKQQRTGRLSLREWFQRMFRQPVRGFYGQPSVYRSGDRMEIEQFQRILLYDEEKLCLEFRRGRFTVYGDGMRIETLAAHRITLRGIFLRTEFSSS</sequence>
<dbReference type="InterPro" id="IPR022476">
    <property type="entry name" value="Spore_YabP/YqfC"/>
</dbReference>
<protein>
    <submittedName>
        <fullName evidence="1">Sporulation protein</fullName>
    </submittedName>
</protein>
<proteinExistence type="predicted"/>
<dbReference type="EMBL" id="NMTY01000004">
    <property type="protein sequence ID" value="PDX82213.1"/>
    <property type="molecule type" value="Genomic_DNA"/>
</dbReference>
<reference evidence="1 2" key="1">
    <citation type="journal article" date="2017" name="Front. Microbiol.">
        <title>New Insights into the Diversity of the Genus Faecalibacterium.</title>
        <authorList>
            <person name="Benevides L."/>
            <person name="Burman S."/>
            <person name="Martin R."/>
            <person name="Robert V."/>
            <person name="Thomas M."/>
            <person name="Miquel S."/>
            <person name="Chain F."/>
            <person name="Sokol H."/>
            <person name="Bermudez-Humaran L.G."/>
            <person name="Morrison M."/>
            <person name="Langella P."/>
            <person name="Azevedo V.A."/>
            <person name="Chatel J.M."/>
            <person name="Soares S."/>
        </authorList>
    </citation>
    <scope>NUCLEOTIDE SEQUENCE [LARGE SCALE GENOMIC DNA]</scope>
    <source>
        <strain evidence="1 2">CNCM I 4575</strain>
    </source>
</reference>
<evidence type="ECO:0000313" key="1">
    <source>
        <dbReference type="EMBL" id="PDX82213.1"/>
    </source>
</evidence>
<dbReference type="Proteomes" id="UP000220005">
    <property type="component" value="Unassembled WGS sequence"/>
</dbReference>
<dbReference type="Pfam" id="PF07873">
    <property type="entry name" value="YabP"/>
    <property type="match status" value="1"/>
</dbReference>
<accession>A0A2A7ASZ8</accession>
<organism evidence="1 2">
    <name type="scientific">Faecalibacterium prausnitzii</name>
    <dbReference type="NCBI Taxonomy" id="853"/>
    <lineage>
        <taxon>Bacteria</taxon>
        <taxon>Bacillati</taxon>
        <taxon>Bacillota</taxon>
        <taxon>Clostridia</taxon>
        <taxon>Eubacteriales</taxon>
        <taxon>Oscillospiraceae</taxon>
        <taxon>Faecalibacterium</taxon>
    </lineage>
</organism>
<gene>
    <name evidence="1" type="ORF">CGS58_01720</name>
</gene>